<name>A0A1S3D2L5_DIACI</name>
<evidence type="ECO:0000256" key="1">
    <source>
        <dbReference type="SAM" id="MobiDB-lite"/>
    </source>
</evidence>
<sequence length="582" mass="68510">MIFKKINFKLISIILLFFCTQHIKCKRVEKRSIMQDLMSNLMQIIDPKSNQKPNMPYKIIKSEVVDGKVQKYFYTVPNVDDDKIKDLNNAIKLLSIQSMLNRHYKNQYRKHKMMKELEQLSKGNENNDKFKKLNEHTMKKYKYINNYNNHRFNKEMLKLQKQAQKLIDNSPELFKSVQDHHFLVQNPQENLETMPEFYTNSHGPEQTLRSKHKHEQSGQETPQVFLLSPNEIPAEPHKYPHESSPSHLKYITSGKPNYSPDHLKYFSLPVSKDPFTRVQLPQSSGLLPQRYNPKELTYSKPYLGPKDIPWSMKQKAPEVFLPSRQGVPWSVVPLPPPLTTLNMGASNTEYTWALGDLPPPLGENSFTRPNADNEQSNPQHYENSQNAPFEYKSHYSNQHSHKQRPQVTSYNNNENFPYRPQTFGRYNNDNNEPTELNPQHYENSQNAPFEYKSHYSNQHSQRPHVTSYNNNENFPYRPQTFGRYNNDNNEPTESDESEEENINNNSEEGEGNDERIRPKDPIHHDTDSKEHYLKNNAQHYVEQKYQTPNDNKEFVQNIKLPQKLPKIIDKLRVIRAKISNTK</sequence>
<accession>A0A1S3D2L5</accession>
<evidence type="ECO:0000313" key="4">
    <source>
        <dbReference type="RefSeq" id="XP_008473093.1"/>
    </source>
</evidence>
<dbReference type="Proteomes" id="UP000079169">
    <property type="component" value="Unplaced"/>
</dbReference>
<feature type="compositionally biased region" description="Polar residues" evidence="1">
    <location>
        <begin position="455"/>
        <end position="473"/>
    </location>
</feature>
<dbReference type="KEGG" id="dci:103510224"/>
<feature type="compositionally biased region" description="Polar residues" evidence="1">
    <location>
        <begin position="405"/>
        <end position="415"/>
    </location>
</feature>
<dbReference type="RefSeq" id="XP_008473093.1">
    <property type="nucleotide sequence ID" value="XM_008474871.1"/>
</dbReference>
<dbReference type="PaxDb" id="121845-A0A1S3D2L5"/>
<dbReference type="AlphaFoldDB" id="A0A1S3D2L5"/>
<feature type="region of interest" description="Disordered" evidence="1">
    <location>
        <begin position="200"/>
        <end position="221"/>
    </location>
</feature>
<keyword evidence="3" id="KW-1185">Reference proteome</keyword>
<feature type="region of interest" description="Disordered" evidence="1">
    <location>
        <begin position="455"/>
        <end position="532"/>
    </location>
</feature>
<feature type="compositionally biased region" description="Polar residues" evidence="1">
    <location>
        <begin position="424"/>
        <end position="442"/>
    </location>
</feature>
<feature type="chain" id="PRO_5010386846" evidence="2">
    <location>
        <begin position="26"/>
        <end position="582"/>
    </location>
</feature>
<proteinExistence type="predicted"/>
<evidence type="ECO:0000256" key="2">
    <source>
        <dbReference type="SAM" id="SignalP"/>
    </source>
</evidence>
<organism evidence="3 4">
    <name type="scientific">Diaphorina citri</name>
    <name type="common">Asian citrus psyllid</name>
    <dbReference type="NCBI Taxonomy" id="121845"/>
    <lineage>
        <taxon>Eukaryota</taxon>
        <taxon>Metazoa</taxon>
        <taxon>Ecdysozoa</taxon>
        <taxon>Arthropoda</taxon>
        <taxon>Hexapoda</taxon>
        <taxon>Insecta</taxon>
        <taxon>Pterygota</taxon>
        <taxon>Neoptera</taxon>
        <taxon>Paraneoptera</taxon>
        <taxon>Hemiptera</taxon>
        <taxon>Sternorrhyncha</taxon>
        <taxon>Psylloidea</taxon>
        <taxon>Psyllidae</taxon>
        <taxon>Diaphorininae</taxon>
        <taxon>Diaphorina</taxon>
    </lineage>
</organism>
<feature type="compositionally biased region" description="Polar residues" evidence="1">
    <location>
        <begin position="364"/>
        <end position="387"/>
    </location>
</feature>
<evidence type="ECO:0000313" key="3">
    <source>
        <dbReference type="Proteomes" id="UP000079169"/>
    </source>
</evidence>
<feature type="compositionally biased region" description="Acidic residues" evidence="1">
    <location>
        <begin position="490"/>
        <end position="511"/>
    </location>
</feature>
<dbReference type="GeneID" id="103510224"/>
<reference evidence="4" key="1">
    <citation type="submission" date="2025-08" db="UniProtKB">
        <authorList>
            <consortium name="RefSeq"/>
        </authorList>
    </citation>
    <scope>IDENTIFICATION</scope>
</reference>
<feature type="compositionally biased region" description="Basic and acidic residues" evidence="1">
    <location>
        <begin position="512"/>
        <end position="532"/>
    </location>
</feature>
<protein>
    <submittedName>
        <fullName evidence="4">Probable WRKY transcription factor protein 1</fullName>
    </submittedName>
</protein>
<feature type="region of interest" description="Disordered" evidence="1">
    <location>
        <begin position="354"/>
        <end position="442"/>
    </location>
</feature>
<gene>
    <name evidence="4" type="primary">LOC103510224</name>
</gene>
<feature type="signal peptide" evidence="2">
    <location>
        <begin position="1"/>
        <end position="25"/>
    </location>
</feature>
<keyword evidence="2" id="KW-0732">Signal</keyword>